<dbReference type="Proteomes" id="UP001140510">
    <property type="component" value="Unassembled WGS sequence"/>
</dbReference>
<evidence type="ECO:0000256" key="6">
    <source>
        <dbReference type="RuleBase" id="RU363053"/>
    </source>
</evidence>
<evidence type="ECO:0000256" key="3">
    <source>
        <dbReference type="ARBA" id="ARBA00022692"/>
    </source>
</evidence>
<evidence type="ECO:0000313" key="7">
    <source>
        <dbReference type="EMBL" id="KAJ4412736.1"/>
    </source>
</evidence>
<evidence type="ECO:0000256" key="2">
    <source>
        <dbReference type="ARBA" id="ARBA00006824"/>
    </source>
</evidence>
<dbReference type="OrthoDB" id="430207at2759"/>
<keyword evidence="5" id="KW-0472">Membrane</keyword>
<name>A0A9W9DBU2_9PLEO</name>
<evidence type="ECO:0000256" key="5">
    <source>
        <dbReference type="ARBA" id="ARBA00023136"/>
    </source>
</evidence>
<dbReference type="Pfam" id="PF04117">
    <property type="entry name" value="Mpv17_PMP22"/>
    <property type="match status" value="1"/>
</dbReference>
<organism evidence="7 8">
    <name type="scientific">Didymella pomorum</name>
    <dbReference type="NCBI Taxonomy" id="749634"/>
    <lineage>
        <taxon>Eukaryota</taxon>
        <taxon>Fungi</taxon>
        <taxon>Dikarya</taxon>
        <taxon>Ascomycota</taxon>
        <taxon>Pezizomycotina</taxon>
        <taxon>Dothideomycetes</taxon>
        <taxon>Pleosporomycetidae</taxon>
        <taxon>Pleosporales</taxon>
        <taxon>Pleosporineae</taxon>
        <taxon>Didymellaceae</taxon>
        <taxon>Didymella</taxon>
    </lineage>
</organism>
<comment type="caution">
    <text evidence="7">The sequence shown here is derived from an EMBL/GenBank/DDBJ whole genome shotgun (WGS) entry which is preliminary data.</text>
</comment>
<keyword evidence="8" id="KW-1185">Reference proteome</keyword>
<evidence type="ECO:0000256" key="4">
    <source>
        <dbReference type="ARBA" id="ARBA00022989"/>
    </source>
</evidence>
<evidence type="ECO:0000313" key="8">
    <source>
        <dbReference type="Proteomes" id="UP001140510"/>
    </source>
</evidence>
<accession>A0A9W9DBU2</accession>
<keyword evidence="4" id="KW-1133">Transmembrane helix</keyword>
<dbReference type="PANTHER" id="PTHR11266">
    <property type="entry name" value="PEROXISOMAL MEMBRANE PROTEIN 2, PXMP2 MPV17"/>
    <property type="match status" value="1"/>
</dbReference>
<evidence type="ECO:0000256" key="1">
    <source>
        <dbReference type="ARBA" id="ARBA00004141"/>
    </source>
</evidence>
<comment type="subcellular location">
    <subcellularLocation>
        <location evidence="1">Membrane</location>
        <topology evidence="1">Multi-pass membrane protein</topology>
    </subcellularLocation>
</comment>
<sequence>MIRTSGAWARASSRRTVQNAYAYPRNPNNAPGNTTHFDLFAQRASPAHVVRRYNATKPPIGQKPPASATTIPGPSWLWLEPVIEPFRAYGRVQQRKPYVTQLVSSLVIYFVGDLVAQSIAAPEEETVAEEEEERGWVQQWSEDRDWARTGRALVIGGISSIPSYKWFLWLSMNFNYSSKILSLTTKVVVNQILFTPIFNSYFFGMQTLLAGASFDEIVERIRNTVPTSWINSCKLWPAVTAFSFTYIPIQYRSIFGGVIAIGWQTYLSLLNQRAAAQEHVEHDGAVKPVSTNAAIQERQAHIGEKEKCAA</sequence>
<reference evidence="7" key="1">
    <citation type="submission" date="2022-10" db="EMBL/GenBank/DDBJ databases">
        <title>Tapping the CABI collections for fungal endophytes: first genome assemblies for Collariella, Neodidymelliopsis, Ascochyta clinopodiicola, Didymella pomorum, Didymosphaeria variabile, Neocosmospora piperis and Neocucurbitaria cava.</title>
        <authorList>
            <person name="Hill R."/>
        </authorList>
    </citation>
    <scope>NUCLEOTIDE SEQUENCE</scope>
    <source>
        <strain evidence="7">IMI 355091</strain>
    </source>
</reference>
<keyword evidence="3" id="KW-0812">Transmembrane</keyword>
<protein>
    <submittedName>
        <fullName evidence="7">Uncharacterized protein</fullName>
    </submittedName>
</protein>
<comment type="similarity">
    <text evidence="2 6">Belongs to the peroxisomal membrane protein PXMP2/4 family.</text>
</comment>
<dbReference type="AlphaFoldDB" id="A0A9W9DBU2"/>
<dbReference type="PANTHER" id="PTHR11266:SF113">
    <property type="entry name" value="MEMBRANE PROTEIN, MPV17_PMP22 FAMILY, PUTATIVE (AFU_ORTHOLOGUE AFUA_1G13840)-RELATED"/>
    <property type="match status" value="1"/>
</dbReference>
<gene>
    <name evidence="7" type="ORF">N0V91_000498</name>
</gene>
<dbReference type="GO" id="GO:0016020">
    <property type="term" value="C:membrane"/>
    <property type="evidence" value="ECO:0007669"/>
    <property type="project" value="UniProtKB-SubCell"/>
</dbReference>
<proteinExistence type="inferred from homology"/>
<dbReference type="GO" id="GO:0005739">
    <property type="term" value="C:mitochondrion"/>
    <property type="evidence" value="ECO:0007669"/>
    <property type="project" value="TreeGrafter"/>
</dbReference>
<dbReference type="EMBL" id="JAPEVA010000002">
    <property type="protein sequence ID" value="KAJ4412736.1"/>
    <property type="molecule type" value="Genomic_DNA"/>
</dbReference>
<dbReference type="InterPro" id="IPR007248">
    <property type="entry name" value="Mpv17_PMP22"/>
</dbReference>